<dbReference type="InterPro" id="IPR006671">
    <property type="entry name" value="Cyclin_N"/>
</dbReference>
<dbReference type="VEuPathDB" id="ToxoDB:CSUI_004070"/>
<dbReference type="EMBL" id="MIGC01001829">
    <property type="protein sequence ID" value="PHJ22090.1"/>
    <property type="molecule type" value="Genomic_DNA"/>
</dbReference>
<gene>
    <name evidence="3" type="ORF">CSUI_004070</name>
</gene>
<sequence length="1025" mass="112411">MGVHTAQGQAREEGNKQGRGMIGGEQIGEDDSEEDEELLPVEAGRRDSSFLSSMEFGEKGVGDHLPFSYYEGGLDQPGLDKKSSPASSYCPRRSYRRGRSSSLHFLTAERECRTGLLRSLHRVGVENSEIKDNKRSPVTITILTVSPSLSSFDDGHPQRSRQTFSRTSVSSSSLPSSPRHGSRSYPSVPLSCSLLRDQDDTEKENGEFSYRKKQGRDDIISPSLGRPPFQHQYHHGSSSVSSLPPPSLAPSRGHRCKREIPTHPPSNNPSIVISQPSPRRDVRTIDTRVCLSCALSFLTSIAHDDKTTPKGAGAKPPAILTSAGIATSPTTVPQGEGDAPGSGALRRASLSYEGSSASREKQHSPPSEHERKPGPLVIISGSYAHLLLEEEERGVLFPSLGSPTAIPTEASFNIQGTGMQRRSRNAAEKIDVLSEVLKALSLPREKRSPYERELVRNFIEVYRHAGISGVREEGEEVPGSGGRKGGGEERGGGDGGGHEKRGRDEVLLNEIEQCIRKKKQGGVFPGPLGDTSQPERMRFVLGYKKSCCFCFSQVTTSSLPVTRGGYGRPHTSMSTLTQSVQKQVSTATTPGELPSLPPRRYSKLREKRGEDSRFREGGSGNSSLKSLLSRVPLRIFSSYKKHNTSYSHRAALRDPQLPAGVYAVQRVSQEEPGSGYRFPSYRTSIRNSNSSFREKERIHLGGRKQGSGGSEGLLAGSVSYRGEGMVKANDRAIDKKDWTERGRAGGGGVTTGTPERFSGQALPLIGGGHDGGRQGFRGWMTGGARFRKAVGGTGTSRRRGVSAGILKNKKKRGVSYAQFLYPSRTKYDAFALDNMRFQQGCHQTVVQMQRGSCLSVIPYVPPQLLKEELNRQFHQTHPSVHPSMTLSKLRKLKQDMFGLLAQEEQLDVSTVGSAWVYFERLVQMGAVEKADRKLYAGACLLLAFKFNQNGEPHVVRNLCGLIKQMDRSLSSHPLCHAEFKVFGLLEFSLQLSIEHVLPHILQYLELKDTTFEEVYGSPETAFFSL</sequence>
<proteinExistence type="predicted"/>
<evidence type="ECO:0000313" key="4">
    <source>
        <dbReference type="Proteomes" id="UP000221165"/>
    </source>
</evidence>
<dbReference type="Gene3D" id="1.10.472.10">
    <property type="entry name" value="Cyclin-like"/>
    <property type="match status" value="2"/>
</dbReference>
<dbReference type="SUPFAM" id="SSF47954">
    <property type="entry name" value="Cyclin-like"/>
    <property type="match status" value="1"/>
</dbReference>
<keyword evidence="4" id="KW-1185">Reference proteome</keyword>
<dbReference type="Pfam" id="PF00134">
    <property type="entry name" value="Cyclin_N"/>
    <property type="match status" value="1"/>
</dbReference>
<dbReference type="GO" id="GO:0016301">
    <property type="term" value="F:kinase activity"/>
    <property type="evidence" value="ECO:0007669"/>
    <property type="project" value="UniProtKB-KW"/>
</dbReference>
<feature type="compositionally biased region" description="Acidic residues" evidence="1">
    <location>
        <begin position="27"/>
        <end position="39"/>
    </location>
</feature>
<dbReference type="CDD" id="cd20556">
    <property type="entry name" value="CYCLIN_CABLES"/>
    <property type="match status" value="1"/>
</dbReference>
<feature type="compositionally biased region" description="Basic and acidic residues" evidence="1">
    <location>
        <begin position="358"/>
        <end position="373"/>
    </location>
</feature>
<reference evidence="3 4" key="1">
    <citation type="journal article" date="2017" name="Int. J. Parasitol.">
        <title>The genome of the protozoan parasite Cystoisospora suis and a reverse vaccinology approach to identify vaccine candidates.</title>
        <authorList>
            <person name="Palmieri N."/>
            <person name="Shrestha A."/>
            <person name="Ruttkowski B."/>
            <person name="Beck T."/>
            <person name="Vogl C."/>
            <person name="Tomley F."/>
            <person name="Blake D.P."/>
            <person name="Joachim A."/>
        </authorList>
    </citation>
    <scope>NUCLEOTIDE SEQUENCE [LARGE SCALE GENOMIC DNA]</scope>
    <source>
        <strain evidence="3 4">Wien I</strain>
    </source>
</reference>
<feature type="region of interest" description="Disordered" evidence="1">
    <location>
        <begin position="1"/>
        <end position="52"/>
    </location>
</feature>
<organism evidence="3 4">
    <name type="scientific">Cystoisospora suis</name>
    <dbReference type="NCBI Taxonomy" id="483139"/>
    <lineage>
        <taxon>Eukaryota</taxon>
        <taxon>Sar</taxon>
        <taxon>Alveolata</taxon>
        <taxon>Apicomplexa</taxon>
        <taxon>Conoidasida</taxon>
        <taxon>Coccidia</taxon>
        <taxon>Eucoccidiorida</taxon>
        <taxon>Eimeriorina</taxon>
        <taxon>Sarcocystidae</taxon>
        <taxon>Cystoisospora</taxon>
    </lineage>
</organism>
<feature type="region of interest" description="Disordered" evidence="1">
    <location>
        <begin position="470"/>
        <end position="503"/>
    </location>
</feature>
<dbReference type="InterPro" id="IPR012388">
    <property type="entry name" value="CABLES1/2"/>
</dbReference>
<dbReference type="Proteomes" id="UP000221165">
    <property type="component" value="Unassembled WGS sequence"/>
</dbReference>
<feature type="region of interest" description="Disordered" evidence="1">
    <location>
        <begin position="148"/>
        <end position="279"/>
    </location>
</feature>
<feature type="domain" description="Cyclin N-terminal" evidence="2">
    <location>
        <begin position="866"/>
        <end position="989"/>
    </location>
</feature>
<dbReference type="AlphaFoldDB" id="A0A2C6KNM6"/>
<feature type="region of interest" description="Disordered" evidence="1">
    <location>
        <begin position="581"/>
        <end position="623"/>
    </location>
</feature>
<protein>
    <submittedName>
        <fullName evidence="3">Cyclin dependent kinase binding protein</fullName>
    </submittedName>
</protein>
<evidence type="ECO:0000259" key="2">
    <source>
        <dbReference type="Pfam" id="PF00134"/>
    </source>
</evidence>
<feature type="compositionally biased region" description="Basic and acidic residues" evidence="1">
    <location>
        <begin position="203"/>
        <end position="219"/>
    </location>
</feature>
<feature type="region of interest" description="Disordered" evidence="1">
    <location>
        <begin position="327"/>
        <end position="375"/>
    </location>
</feature>
<keyword evidence="3" id="KW-0418">Kinase</keyword>
<dbReference type="InterPro" id="IPR036915">
    <property type="entry name" value="Cyclin-like_sf"/>
</dbReference>
<feature type="compositionally biased region" description="Low complexity" evidence="1">
    <location>
        <begin position="160"/>
        <end position="179"/>
    </location>
</feature>
<dbReference type="GeneID" id="94427476"/>
<dbReference type="GO" id="GO:0051726">
    <property type="term" value="P:regulation of cell cycle"/>
    <property type="evidence" value="ECO:0007669"/>
    <property type="project" value="InterPro"/>
</dbReference>
<feature type="compositionally biased region" description="Basic and acidic residues" evidence="1">
    <location>
        <begin position="485"/>
        <end position="503"/>
    </location>
</feature>
<keyword evidence="3" id="KW-0808">Transferase</keyword>
<dbReference type="RefSeq" id="XP_067923767.1">
    <property type="nucleotide sequence ID" value="XM_068064265.1"/>
</dbReference>
<dbReference type="PANTHER" id="PTHR22896:SF0">
    <property type="entry name" value="CYCLIN N-TERMINAL DOMAIN-CONTAINING PROTEIN"/>
    <property type="match status" value="1"/>
</dbReference>
<feature type="compositionally biased region" description="Polar residues" evidence="1">
    <location>
        <begin position="268"/>
        <end position="277"/>
    </location>
</feature>
<evidence type="ECO:0000256" key="1">
    <source>
        <dbReference type="SAM" id="MobiDB-lite"/>
    </source>
</evidence>
<dbReference type="OrthoDB" id="5353095at2759"/>
<comment type="caution">
    <text evidence="3">The sequence shown here is derived from an EMBL/GenBank/DDBJ whole genome shotgun (WGS) entry which is preliminary data.</text>
</comment>
<feature type="region of interest" description="Disordered" evidence="1">
    <location>
        <begin position="737"/>
        <end position="757"/>
    </location>
</feature>
<accession>A0A2C6KNM6</accession>
<evidence type="ECO:0000313" key="3">
    <source>
        <dbReference type="EMBL" id="PHJ22090.1"/>
    </source>
</evidence>
<dbReference type="PANTHER" id="PTHR22896">
    <property type="entry name" value="CDK5 AND ABL1 ENZYME SUBSTRATE 1"/>
    <property type="match status" value="1"/>
</dbReference>
<name>A0A2C6KNM6_9APIC</name>
<feature type="compositionally biased region" description="Basic and acidic residues" evidence="1">
    <location>
        <begin position="603"/>
        <end position="616"/>
    </location>
</feature>